<evidence type="ECO:0000259" key="6">
    <source>
        <dbReference type="Pfam" id="PF22692"/>
    </source>
</evidence>
<keyword evidence="8" id="KW-1185">Reference proteome</keyword>
<feature type="domain" description="Flagellar basal-body/hook protein C-terminal" evidence="5">
    <location>
        <begin position="194"/>
        <end position="237"/>
    </location>
</feature>
<dbReference type="Pfam" id="PF22692">
    <property type="entry name" value="LlgE_F_G_D1"/>
    <property type="match status" value="1"/>
</dbReference>
<evidence type="ECO:0000256" key="1">
    <source>
        <dbReference type="ARBA" id="ARBA00004117"/>
    </source>
</evidence>
<dbReference type="PANTHER" id="PTHR30435">
    <property type="entry name" value="FLAGELLAR PROTEIN"/>
    <property type="match status" value="1"/>
</dbReference>
<dbReference type="GO" id="GO:0071978">
    <property type="term" value="P:bacterial-type flagellum-dependent swarming motility"/>
    <property type="evidence" value="ECO:0007669"/>
    <property type="project" value="TreeGrafter"/>
</dbReference>
<proteinExistence type="inferred from homology"/>
<evidence type="ECO:0000313" key="8">
    <source>
        <dbReference type="Proteomes" id="UP000199409"/>
    </source>
</evidence>
<evidence type="ECO:0000256" key="2">
    <source>
        <dbReference type="ARBA" id="ARBA00009677"/>
    </source>
</evidence>
<gene>
    <name evidence="7" type="ORF">SAMN05660420_00034</name>
</gene>
<evidence type="ECO:0000256" key="3">
    <source>
        <dbReference type="ARBA" id="ARBA00023143"/>
    </source>
</evidence>
<comment type="similarity">
    <text evidence="2 4">Belongs to the flagella basal body rod proteins family.</text>
</comment>
<reference evidence="7 8" key="1">
    <citation type="submission" date="2016-10" db="EMBL/GenBank/DDBJ databases">
        <authorList>
            <person name="de Groot N.N."/>
        </authorList>
    </citation>
    <scope>NUCLEOTIDE SEQUENCE [LARGE SCALE GENOMIC DNA]</scope>
    <source>
        <strain evidence="7 8">DSM 7343</strain>
    </source>
</reference>
<dbReference type="Proteomes" id="UP000199409">
    <property type="component" value="Unassembled WGS sequence"/>
</dbReference>
<evidence type="ECO:0000256" key="4">
    <source>
        <dbReference type="RuleBase" id="RU362116"/>
    </source>
</evidence>
<dbReference type="InterPro" id="IPR037925">
    <property type="entry name" value="FlgE/F/G-like"/>
</dbReference>
<dbReference type="Pfam" id="PF06429">
    <property type="entry name" value="Flg_bbr_C"/>
    <property type="match status" value="1"/>
</dbReference>
<dbReference type="OrthoDB" id="9804559at2"/>
<dbReference type="InterPro" id="IPR010930">
    <property type="entry name" value="Flg_bb/hook_C_dom"/>
</dbReference>
<dbReference type="PANTHER" id="PTHR30435:SF19">
    <property type="entry name" value="FLAGELLAR BASAL-BODY ROD PROTEIN FLGG"/>
    <property type="match status" value="1"/>
</dbReference>
<sequence>MSSGKYGAISGAVARMQMLENISERLAAVKVPGYKKEMVTFEARLGEAKSGMATKGTNFTRLSQPEIDFTPGHIEYSGDPLDLAINGDGFFQIQRPDGTFGYARKGDFGLNAEGQLIDTNGYPVMGTEGGNITLPGPNVSILTDGTIWDSDTRIGQVALFRFADTAVLKRAGGDMFVPSDDTQPEAHPNPQMSQQNLESSNVDMMKSMIQMTSNLRAFEATQKALQIYSDMGSKAADIGLVQ</sequence>
<dbReference type="InterPro" id="IPR020013">
    <property type="entry name" value="Flagellar_FlgE/F/G"/>
</dbReference>
<keyword evidence="7" id="KW-0969">Cilium</keyword>
<dbReference type="SUPFAM" id="SSF117143">
    <property type="entry name" value="Flagellar hook protein flgE"/>
    <property type="match status" value="1"/>
</dbReference>
<feature type="domain" description="Flagellar hook protein FlgE/F/G-like D1" evidence="6">
    <location>
        <begin position="84"/>
        <end position="147"/>
    </location>
</feature>
<keyword evidence="3 4" id="KW-0975">Bacterial flagellum</keyword>
<dbReference type="EMBL" id="FNQN01000001">
    <property type="protein sequence ID" value="SDZ73862.1"/>
    <property type="molecule type" value="Genomic_DNA"/>
</dbReference>
<name>A0A1H3VIC2_9BACT</name>
<evidence type="ECO:0000259" key="5">
    <source>
        <dbReference type="Pfam" id="PF06429"/>
    </source>
</evidence>
<keyword evidence="7" id="KW-0966">Cell projection</keyword>
<comment type="subcellular location">
    <subcellularLocation>
        <location evidence="1 4">Bacterial flagellum basal body</location>
    </subcellularLocation>
</comment>
<dbReference type="RefSeq" id="WP_092343916.1">
    <property type="nucleotide sequence ID" value="NZ_FNQN01000001.1"/>
</dbReference>
<dbReference type="GO" id="GO:0009425">
    <property type="term" value="C:bacterial-type flagellum basal body"/>
    <property type="evidence" value="ECO:0007669"/>
    <property type="project" value="UniProtKB-SubCell"/>
</dbReference>
<dbReference type="STRING" id="37625.SAMN05660420_00034"/>
<dbReference type="NCBIfam" id="TIGR03506">
    <property type="entry name" value="FlgEFG_subfam"/>
    <property type="match status" value="1"/>
</dbReference>
<protein>
    <submittedName>
        <fullName evidence="7">Flagellar basal-body rod protein FlgG</fullName>
    </submittedName>
</protein>
<keyword evidence="7" id="KW-0282">Flagellum</keyword>
<organism evidence="7 8">
    <name type="scientific">Desulfuromusa kysingii</name>
    <dbReference type="NCBI Taxonomy" id="37625"/>
    <lineage>
        <taxon>Bacteria</taxon>
        <taxon>Pseudomonadati</taxon>
        <taxon>Thermodesulfobacteriota</taxon>
        <taxon>Desulfuromonadia</taxon>
        <taxon>Desulfuromonadales</taxon>
        <taxon>Geopsychrobacteraceae</taxon>
        <taxon>Desulfuromusa</taxon>
    </lineage>
</organism>
<evidence type="ECO:0000313" key="7">
    <source>
        <dbReference type="EMBL" id="SDZ73862.1"/>
    </source>
</evidence>
<dbReference type="AlphaFoldDB" id="A0A1H3VIC2"/>
<dbReference type="InterPro" id="IPR053967">
    <property type="entry name" value="LlgE_F_G-like_D1"/>
</dbReference>
<accession>A0A1H3VIC2</accession>